<dbReference type="SUPFAM" id="SSF53335">
    <property type="entry name" value="S-adenosyl-L-methionine-dependent methyltransferases"/>
    <property type="match status" value="1"/>
</dbReference>
<dbReference type="GO" id="GO:0052913">
    <property type="term" value="F:16S rRNA (guanine(966)-N(2))-methyltransferase activity"/>
    <property type="evidence" value="ECO:0007669"/>
    <property type="project" value="UniProtKB-EC"/>
</dbReference>
<dbReference type="PROSITE" id="PS00092">
    <property type="entry name" value="N6_MTASE"/>
    <property type="match status" value="1"/>
</dbReference>
<dbReference type="NCBIfam" id="TIGR00095">
    <property type="entry name" value="16S rRNA (guanine(966)-N(2))-methyltransferase RsmD"/>
    <property type="match status" value="1"/>
</dbReference>
<dbReference type="InterPro" id="IPR002052">
    <property type="entry name" value="DNA_methylase_N6_adenine_CS"/>
</dbReference>
<organism evidence="3 4">
    <name type="scientific">Thermaerobacter composti</name>
    <dbReference type="NCBI Taxonomy" id="554949"/>
    <lineage>
        <taxon>Bacteria</taxon>
        <taxon>Bacillati</taxon>
        <taxon>Bacillota</taxon>
        <taxon>Clostridia</taxon>
        <taxon>Eubacteriales</taxon>
        <taxon>Clostridiales Family XVII. Incertae Sedis</taxon>
        <taxon>Thermaerobacter</taxon>
    </lineage>
</organism>
<evidence type="ECO:0000313" key="4">
    <source>
        <dbReference type="Proteomes" id="UP001304683"/>
    </source>
</evidence>
<dbReference type="InterPro" id="IPR004398">
    <property type="entry name" value="RNA_MeTrfase_RsmD"/>
</dbReference>
<accession>A0ABZ0QR11</accession>
<keyword evidence="2 3" id="KW-0808">Transferase</keyword>
<evidence type="ECO:0000313" key="3">
    <source>
        <dbReference type="EMBL" id="WPD19932.1"/>
    </source>
</evidence>
<name>A0ABZ0QR11_9FIRM</name>
<reference evidence="3 4" key="1">
    <citation type="submission" date="2023-08" db="EMBL/GenBank/DDBJ databases">
        <title>Genome sequence of Thermaerobacter compostii strain Ins1, a spore-forming filamentous bacterium isolated from a deep geothermal reservoir.</title>
        <authorList>
            <person name="Bregnard D."/>
            <person name="Gonzalez D."/>
            <person name="Junier P."/>
        </authorList>
    </citation>
    <scope>NUCLEOTIDE SEQUENCE [LARGE SCALE GENOMIC DNA]</scope>
    <source>
        <strain evidence="3 4">Ins1</strain>
    </source>
</reference>
<dbReference type="EMBL" id="CP132508">
    <property type="protein sequence ID" value="WPD19932.1"/>
    <property type="molecule type" value="Genomic_DNA"/>
</dbReference>
<sequence length="193" mass="20522">MRVTGGRWRGRVLRVPPGRQVRPTTDRVRQALFNILGASVEGARVLDLFAGTGSLAIEALSRGAREALLVEADPRVARVLAQNLRDLGLAPGGSAVVWRQDALAAVAKLAGGSRTFDLVVADPPYRQGLAPRVVAAVGQRGLVTAGGWMVVEHDPRESLPDRAGGLVKVDARRYGDTALSFYRPVVEGKGETP</sequence>
<dbReference type="Proteomes" id="UP001304683">
    <property type="component" value="Chromosome"/>
</dbReference>
<dbReference type="RefSeq" id="WP_135225279.1">
    <property type="nucleotide sequence ID" value="NZ_CP132508.1"/>
</dbReference>
<dbReference type="CDD" id="cd02440">
    <property type="entry name" value="AdoMet_MTases"/>
    <property type="match status" value="1"/>
</dbReference>
<dbReference type="PANTHER" id="PTHR43542">
    <property type="entry name" value="METHYLTRANSFERASE"/>
    <property type="match status" value="1"/>
</dbReference>
<dbReference type="Pfam" id="PF03602">
    <property type="entry name" value="Cons_hypoth95"/>
    <property type="match status" value="1"/>
</dbReference>
<dbReference type="InterPro" id="IPR029063">
    <property type="entry name" value="SAM-dependent_MTases_sf"/>
</dbReference>
<gene>
    <name evidence="3" type="primary">rsmD</name>
    <name evidence="3" type="ORF">Q5761_04600</name>
</gene>
<dbReference type="Gene3D" id="3.40.50.150">
    <property type="entry name" value="Vaccinia Virus protein VP39"/>
    <property type="match status" value="1"/>
</dbReference>
<evidence type="ECO:0000256" key="2">
    <source>
        <dbReference type="ARBA" id="ARBA00022679"/>
    </source>
</evidence>
<dbReference type="PANTHER" id="PTHR43542:SF1">
    <property type="entry name" value="METHYLTRANSFERASE"/>
    <property type="match status" value="1"/>
</dbReference>
<dbReference type="PIRSF" id="PIRSF004553">
    <property type="entry name" value="CHP00095"/>
    <property type="match status" value="1"/>
</dbReference>
<evidence type="ECO:0000256" key="1">
    <source>
        <dbReference type="ARBA" id="ARBA00022603"/>
    </source>
</evidence>
<protein>
    <submittedName>
        <fullName evidence="3">16S rRNA (Guanine(966)-N(2))-methyltransferase RsmD</fullName>
        <ecNumber evidence="3">2.1.1.171</ecNumber>
    </submittedName>
</protein>
<proteinExistence type="predicted"/>
<dbReference type="EC" id="2.1.1.171" evidence="3"/>
<keyword evidence="4" id="KW-1185">Reference proteome</keyword>
<keyword evidence="1 3" id="KW-0489">Methyltransferase</keyword>